<dbReference type="EMBL" id="JACHJU010000002">
    <property type="protein sequence ID" value="MBB4940738.1"/>
    <property type="molecule type" value="Genomic_DNA"/>
</dbReference>
<evidence type="ECO:0000313" key="3">
    <source>
        <dbReference type="Proteomes" id="UP000534286"/>
    </source>
</evidence>
<comment type="caution">
    <text evidence="2">The sequence shown here is derived from an EMBL/GenBank/DDBJ whole genome shotgun (WGS) entry which is preliminary data.</text>
</comment>
<feature type="region of interest" description="Disordered" evidence="1">
    <location>
        <begin position="143"/>
        <end position="171"/>
    </location>
</feature>
<dbReference type="Proteomes" id="UP000534286">
    <property type="component" value="Unassembled WGS sequence"/>
</dbReference>
<keyword evidence="3" id="KW-1185">Reference proteome</keyword>
<dbReference type="RefSeq" id="WP_184756904.1">
    <property type="nucleotide sequence ID" value="NZ_JACHJU010000002.1"/>
</dbReference>
<proteinExistence type="predicted"/>
<protein>
    <recommendedName>
        <fullName evidence="4">Terminase</fullName>
    </recommendedName>
</protein>
<feature type="region of interest" description="Disordered" evidence="1">
    <location>
        <begin position="1"/>
        <end position="31"/>
    </location>
</feature>
<sequence>MPRTKKPAGSTVDKRNGRKAELANLPGARFDPPGDLCDQALGQWDRYWDDPVSQVQTPADHDLLCRWIANVDRYWRLIREADLEPMTTNSQGRVANPLYAIALKIETSVKADEAQIGIGPKNRAALGIAVVAERRSLADMNARYGGGVDGSNDRAEEEDPRLRVIQGTAEG</sequence>
<accession>A0A7W7WBC6</accession>
<evidence type="ECO:0000256" key="1">
    <source>
        <dbReference type="SAM" id="MobiDB-lite"/>
    </source>
</evidence>
<organism evidence="2 3">
    <name type="scientific">Streptosporangium album</name>
    <dbReference type="NCBI Taxonomy" id="47479"/>
    <lineage>
        <taxon>Bacteria</taxon>
        <taxon>Bacillati</taxon>
        <taxon>Actinomycetota</taxon>
        <taxon>Actinomycetes</taxon>
        <taxon>Streptosporangiales</taxon>
        <taxon>Streptosporangiaceae</taxon>
        <taxon>Streptosporangium</taxon>
    </lineage>
</organism>
<gene>
    <name evidence="2" type="ORF">FHR32_005115</name>
</gene>
<reference evidence="2 3" key="1">
    <citation type="submission" date="2020-08" db="EMBL/GenBank/DDBJ databases">
        <title>Sequencing the genomes of 1000 actinobacteria strains.</title>
        <authorList>
            <person name="Klenk H.-P."/>
        </authorList>
    </citation>
    <scope>NUCLEOTIDE SEQUENCE [LARGE SCALE GENOMIC DNA]</scope>
    <source>
        <strain evidence="2 3">DSM 43023</strain>
    </source>
</reference>
<feature type="compositionally biased region" description="Basic and acidic residues" evidence="1">
    <location>
        <begin position="12"/>
        <end position="21"/>
    </location>
</feature>
<evidence type="ECO:0008006" key="4">
    <source>
        <dbReference type="Google" id="ProtNLM"/>
    </source>
</evidence>
<name>A0A7W7WBC6_9ACTN</name>
<evidence type="ECO:0000313" key="2">
    <source>
        <dbReference type="EMBL" id="MBB4940738.1"/>
    </source>
</evidence>
<dbReference type="AlphaFoldDB" id="A0A7W7WBC6"/>